<keyword evidence="1" id="KW-0677">Repeat</keyword>
<organism evidence="4">
    <name type="scientific">Guillardia theta (strain CCMP2712)</name>
    <name type="common">Cryptophyte</name>
    <dbReference type="NCBI Taxonomy" id="905079"/>
    <lineage>
        <taxon>Eukaryota</taxon>
        <taxon>Cryptophyceae</taxon>
        <taxon>Pyrenomonadales</taxon>
        <taxon>Geminigeraceae</taxon>
        <taxon>Guillardia</taxon>
    </lineage>
</organism>
<evidence type="ECO:0000256" key="3">
    <source>
        <dbReference type="PROSITE-ProRule" id="PRU00023"/>
    </source>
</evidence>
<reference evidence="4 6" key="1">
    <citation type="journal article" date="2012" name="Nature">
        <title>Algal genomes reveal evolutionary mosaicism and the fate of nucleomorphs.</title>
        <authorList>
            <consortium name="DOE Joint Genome Institute"/>
            <person name="Curtis B.A."/>
            <person name="Tanifuji G."/>
            <person name="Burki F."/>
            <person name="Gruber A."/>
            <person name="Irimia M."/>
            <person name="Maruyama S."/>
            <person name="Arias M.C."/>
            <person name="Ball S.G."/>
            <person name="Gile G.H."/>
            <person name="Hirakawa Y."/>
            <person name="Hopkins J.F."/>
            <person name="Kuo A."/>
            <person name="Rensing S.A."/>
            <person name="Schmutz J."/>
            <person name="Symeonidi A."/>
            <person name="Elias M."/>
            <person name="Eveleigh R.J."/>
            <person name="Herman E.K."/>
            <person name="Klute M.J."/>
            <person name="Nakayama T."/>
            <person name="Obornik M."/>
            <person name="Reyes-Prieto A."/>
            <person name="Armbrust E.V."/>
            <person name="Aves S.J."/>
            <person name="Beiko R.G."/>
            <person name="Coutinho P."/>
            <person name="Dacks J.B."/>
            <person name="Durnford D.G."/>
            <person name="Fast N.M."/>
            <person name="Green B.R."/>
            <person name="Grisdale C.J."/>
            <person name="Hempel F."/>
            <person name="Henrissat B."/>
            <person name="Hoppner M.P."/>
            <person name="Ishida K."/>
            <person name="Kim E."/>
            <person name="Koreny L."/>
            <person name="Kroth P.G."/>
            <person name="Liu Y."/>
            <person name="Malik S.B."/>
            <person name="Maier U.G."/>
            <person name="McRose D."/>
            <person name="Mock T."/>
            <person name="Neilson J.A."/>
            <person name="Onodera N.T."/>
            <person name="Poole A.M."/>
            <person name="Pritham E.J."/>
            <person name="Richards T.A."/>
            <person name="Rocap G."/>
            <person name="Roy S.W."/>
            <person name="Sarai C."/>
            <person name="Schaack S."/>
            <person name="Shirato S."/>
            <person name="Slamovits C.H."/>
            <person name="Spencer D.F."/>
            <person name="Suzuki S."/>
            <person name="Worden A.Z."/>
            <person name="Zauner S."/>
            <person name="Barry K."/>
            <person name="Bell C."/>
            <person name="Bharti A.K."/>
            <person name="Crow J.A."/>
            <person name="Grimwood J."/>
            <person name="Kramer R."/>
            <person name="Lindquist E."/>
            <person name="Lucas S."/>
            <person name="Salamov A."/>
            <person name="McFadden G.I."/>
            <person name="Lane C.E."/>
            <person name="Keeling P.J."/>
            <person name="Gray M.W."/>
            <person name="Grigoriev I.V."/>
            <person name="Archibald J.M."/>
        </authorList>
    </citation>
    <scope>NUCLEOTIDE SEQUENCE</scope>
    <source>
        <strain evidence="4 6">CCMP2712</strain>
    </source>
</reference>
<evidence type="ECO:0000256" key="2">
    <source>
        <dbReference type="ARBA" id="ARBA00023043"/>
    </source>
</evidence>
<dbReference type="PROSITE" id="PS50088">
    <property type="entry name" value="ANK_REPEAT"/>
    <property type="match status" value="2"/>
</dbReference>
<dbReference type="PROSITE" id="PS50297">
    <property type="entry name" value="ANK_REP_REGION"/>
    <property type="match status" value="2"/>
</dbReference>
<dbReference type="PANTHER" id="PTHR24171">
    <property type="entry name" value="ANKYRIN REPEAT DOMAIN-CONTAINING PROTEIN 39-RELATED"/>
    <property type="match status" value="1"/>
</dbReference>
<protein>
    <submittedName>
        <fullName evidence="4 5">Uncharacterized protein</fullName>
    </submittedName>
</protein>
<name>L1IH73_GUITC</name>
<proteinExistence type="predicted"/>
<dbReference type="STRING" id="905079.L1IH73"/>
<evidence type="ECO:0000313" key="4">
    <source>
        <dbReference type="EMBL" id="EKX35588.1"/>
    </source>
</evidence>
<sequence>MAAAEGNYRVVELLLEEGADKNQKDRWGNTPLQDAVNANQGPVVQLLLWLEHGVDPNVSDCDMRTPLHVAASEGYDKIVEYLIAKGSNVNVEDNNYDAIILSNIEQKVAFLNQRRKTEHVAAFCGASSRGELEKML</sequence>
<dbReference type="GeneID" id="17292327"/>
<dbReference type="AlphaFoldDB" id="L1IH73"/>
<dbReference type="KEGG" id="gtt:GUITHDRAFT_79750"/>
<keyword evidence="2 3" id="KW-0040">ANK repeat</keyword>
<dbReference type="RefSeq" id="XP_005822568.1">
    <property type="nucleotide sequence ID" value="XM_005822511.1"/>
</dbReference>
<dbReference type="InterPro" id="IPR002110">
    <property type="entry name" value="Ankyrin_rpt"/>
</dbReference>
<gene>
    <name evidence="4" type="ORF">GUITHDRAFT_79750</name>
</gene>
<feature type="repeat" description="ANK" evidence="3">
    <location>
        <begin position="1"/>
        <end position="26"/>
    </location>
</feature>
<dbReference type="PaxDb" id="55529-EKX35588"/>
<keyword evidence="6" id="KW-1185">Reference proteome</keyword>
<dbReference type="EnsemblProtists" id="EKX35588">
    <property type="protein sequence ID" value="EKX35588"/>
    <property type="gene ID" value="GUITHDRAFT_79750"/>
</dbReference>
<evidence type="ECO:0000313" key="5">
    <source>
        <dbReference type="EnsemblProtists" id="EKX35588"/>
    </source>
</evidence>
<evidence type="ECO:0000313" key="6">
    <source>
        <dbReference type="Proteomes" id="UP000011087"/>
    </source>
</evidence>
<dbReference type="Pfam" id="PF12796">
    <property type="entry name" value="Ank_2"/>
    <property type="match status" value="1"/>
</dbReference>
<dbReference type="OrthoDB" id="542841at2759"/>
<dbReference type="InterPro" id="IPR036770">
    <property type="entry name" value="Ankyrin_rpt-contain_sf"/>
</dbReference>
<reference evidence="5" key="3">
    <citation type="submission" date="2016-03" db="UniProtKB">
        <authorList>
            <consortium name="EnsemblProtists"/>
        </authorList>
    </citation>
    <scope>IDENTIFICATION</scope>
</reference>
<feature type="repeat" description="ANK" evidence="3">
    <location>
        <begin position="62"/>
        <end position="94"/>
    </location>
</feature>
<dbReference type="SMART" id="SM00248">
    <property type="entry name" value="ANK"/>
    <property type="match status" value="3"/>
</dbReference>
<dbReference type="Proteomes" id="UP000011087">
    <property type="component" value="Unassembled WGS sequence"/>
</dbReference>
<dbReference type="HOGENOM" id="CLU_000134_45_2_1"/>
<dbReference type="Gene3D" id="1.25.40.20">
    <property type="entry name" value="Ankyrin repeat-containing domain"/>
    <property type="match status" value="2"/>
</dbReference>
<dbReference type="eggNOG" id="KOG0504">
    <property type="taxonomic scope" value="Eukaryota"/>
</dbReference>
<feature type="non-terminal residue" evidence="4">
    <location>
        <position position="1"/>
    </location>
</feature>
<dbReference type="SUPFAM" id="SSF48403">
    <property type="entry name" value="Ankyrin repeat"/>
    <property type="match status" value="1"/>
</dbReference>
<reference evidence="6" key="2">
    <citation type="submission" date="2012-11" db="EMBL/GenBank/DDBJ databases">
        <authorList>
            <person name="Kuo A."/>
            <person name="Curtis B.A."/>
            <person name="Tanifuji G."/>
            <person name="Burki F."/>
            <person name="Gruber A."/>
            <person name="Irimia M."/>
            <person name="Maruyama S."/>
            <person name="Arias M.C."/>
            <person name="Ball S.G."/>
            <person name="Gile G.H."/>
            <person name="Hirakawa Y."/>
            <person name="Hopkins J.F."/>
            <person name="Rensing S.A."/>
            <person name="Schmutz J."/>
            <person name="Symeonidi A."/>
            <person name="Elias M."/>
            <person name="Eveleigh R.J."/>
            <person name="Herman E.K."/>
            <person name="Klute M.J."/>
            <person name="Nakayama T."/>
            <person name="Obornik M."/>
            <person name="Reyes-Prieto A."/>
            <person name="Armbrust E.V."/>
            <person name="Aves S.J."/>
            <person name="Beiko R.G."/>
            <person name="Coutinho P."/>
            <person name="Dacks J.B."/>
            <person name="Durnford D.G."/>
            <person name="Fast N.M."/>
            <person name="Green B.R."/>
            <person name="Grisdale C."/>
            <person name="Hempe F."/>
            <person name="Henrissat B."/>
            <person name="Hoppner M.P."/>
            <person name="Ishida K.-I."/>
            <person name="Kim E."/>
            <person name="Koreny L."/>
            <person name="Kroth P.G."/>
            <person name="Liu Y."/>
            <person name="Malik S.-B."/>
            <person name="Maier U.G."/>
            <person name="McRose D."/>
            <person name="Mock T."/>
            <person name="Neilson J.A."/>
            <person name="Onodera N.T."/>
            <person name="Poole A.M."/>
            <person name="Pritham E.J."/>
            <person name="Richards T.A."/>
            <person name="Rocap G."/>
            <person name="Roy S.W."/>
            <person name="Sarai C."/>
            <person name="Schaack S."/>
            <person name="Shirato S."/>
            <person name="Slamovits C.H."/>
            <person name="Spencer D.F."/>
            <person name="Suzuki S."/>
            <person name="Worden A.Z."/>
            <person name="Zauner S."/>
            <person name="Barry K."/>
            <person name="Bell C."/>
            <person name="Bharti A.K."/>
            <person name="Crow J.A."/>
            <person name="Grimwood J."/>
            <person name="Kramer R."/>
            <person name="Lindquist E."/>
            <person name="Lucas S."/>
            <person name="Salamov A."/>
            <person name="McFadden G.I."/>
            <person name="Lane C.E."/>
            <person name="Keeling P.J."/>
            <person name="Gray M.W."/>
            <person name="Grigoriev I.V."/>
            <person name="Archibald J.M."/>
        </authorList>
    </citation>
    <scope>NUCLEOTIDE SEQUENCE</scope>
    <source>
        <strain evidence="6">CCMP2712</strain>
    </source>
</reference>
<dbReference type="OMA" id="WNCTREN"/>
<accession>L1IH73</accession>
<evidence type="ECO:0000256" key="1">
    <source>
        <dbReference type="ARBA" id="ARBA00022737"/>
    </source>
</evidence>
<dbReference type="EMBL" id="JH993088">
    <property type="protein sequence ID" value="EKX35588.1"/>
    <property type="molecule type" value="Genomic_DNA"/>
</dbReference>